<dbReference type="PROSITE" id="PS51762">
    <property type="entry name" value="GH16_2"/>
    <property type="match status" value="1"/>
</dbReference>
<feature type="domain" description="GH16" evidence="2">
    <location>
        <begin position="7"/>
        <end position="275"/>
    </location>
</feature>
<comment type="caution">
    <text evidence="3">The sequence shown here is derived from an EMBL/GenBank/DDBJ whole genome shotgun (WGS) entry which is preliminary data.</text>
</comment>
<accession>A0A0P6XBL6</accession>
<organism evidence="3 4">
    <name type="scientific">Ornatilinea apprima</name>
    <dbReference type="NCBI Taxonomy" id="1134406"/>
    <lineage>
        <taxon>Bacteria</taxon>
        <taxon>Bacillati</taxon>
        <taxon>Chloroflexota</taxon>
        <taxon>Anaerolineae</taxon>
        <taxon>Anaerolineales</taxon>
        <taxon>Anaerolineaceae</taxon>
        <taxon>Ornatilinea</taxon>
    </lineage>
</organism>
<dbReference type="Gene3D" id="2.60.120.200">
    <property type="match status" value="1"/>
</dbReference>
<dbReference type="InterPro" id="IPR013320">
    <property type="entry name" value="ConA-like_dom_sf"/>
</dbReference>
<dbReference type="AlphaFoldDB" id="A0A0P6XBL6"/>
<dbReference type="Proteomes" id="UP000050417">
    <property type="component" value="Unassembled WGS sequence"/>
</dbReference>
<name>A0A0P6XBL6_9CHLR</name>
<dbReference type="Pfam" id="PF00722">
    <property type="entry name" value="Glyco_hydro_16"/>
    <property type="match status" value="1"/>
</dbReference>
<dbReference type="PANTHER" id="PTHR10963">
    <property type="entry name" value="GLYCOSYL HYDROLASE-RELATED"/>
    <property type="match status" value="1"/>
</dbReference>
<comment type="similarity">
    <text evidence="1">Belongs to the glycosyl hydrolase 16 family.</text>
</comment>
<evidence type="ECO:0000256" key="1">
    <source>
        <dbReference type="ARBA" id="ARBA00006865"/>
    </source>
</evidence>
<protein>
    <recommendedName>
        <fullName evidence="2">GH16 domain-containing protein</fullName>
    </recommendedName>
</protein>
<evidence type="ECO:0000313" key="4">
    <source>
        <dbReference type="Proteomes" id="UP000050417"/>
    </source>
</evidence>
<dbReference type="CDD" id="cd08023">
    <property type="entry name" value="GH16_laminarinase_like"/>
    <property type="match status" value="1"/>
</dbReference>
<dbReference type="InterPro" id="IPR000757">
    <property type="entry name" value="Beta-glucanase-like"/>
</dbReference>
<evidence type="ECO:0000313" key="3">
    <source>
        <dbReference type="EMBL" id="KPL72119.1"/>
    </source>
</evidence>
<dbReference type="PANTHER" id="PTHR10963:SF55">
    <property type="entry name" value="GLYCOSIDE HYDROLASE FAMILY 16 PROTEIN"/>
    <property type="match status" value="1"/>
</dbReference>
<dbReference type="STRING" id="1134406.ADN00_16340"/>
<dbReference type="GO" id="GO:0004553">
    <property type="term" value="F:hydrolase activity, hydrolyzing O-glycosyl compounds"/>
    <property type="evidence" value="ECO:0007669"/>
    <property type="project" value="InterPro"/>
</dbReference>
<gene>
    <name evidence="3" type="ORF">ADN00_16340</name>
</gene>
<dbReference type="GO" id="GO:0005975">
    <property type="term" value="P:carbohydrate metabolic process"/>
    <property type="evidence" value="ECO:0007669"/>
    <property type="project" value="InterPro"/>
</dbReference>
<sequence>MNQWSLSSMTENFIAYDKVVFFDDFIGNELDRTKWNVEITGEIYNKEQQAYIDSEKTIYFLPEYESSQGVLVIHPRYHKGFETTQKQKLDFLSGRINTRSKFEFQEGCVSARIKVPRGEGLWPAFWALGSSGKWPGCGEIDIMEYVGESDWTCASVHGPGYSGEAGLTNRKFMPAENDATHWHVYSMIFTKDLILFEIDGETIYRVTRPMVEFFGEWVFDNQKFLILNFALGGVFPYKTNGINSPYYGIPQATVEAIQRDEIKLLVDWVKVTITK</sequence>
<proteinExistence type="inferred from homology"/>
<keyword evidence="4" id="KW-1185">Reference proteome</keyword>
<dbReference type="SUPFAM" id="SSF49899">
    <property type="entry name" value="Concanavalin A-like lectins/glucanases"/>
    <property type="match status" value="1"/>
</dbReference>
<dbReference type="InterPro" id="IPR050546">
    <property type="entry name" value="Glycosyl_Hydrlase_16"/>
</dbReference>
<reference evidence="3 4" key="1">
    <citation type="submission" date="2015-07" db="EMBL/GenBank/DDBJ databases">
        <title>Genome sequence of Ornatilinea apprima DSM 23815.</title>
        <authorList>
            <person name="Hemp J."/>
            <person name="Ward L.M."/>
            <person name="Pace L.A."/>
            <person name="Fischer W.W."/>
        </authorList>
    </citation>
    <scope>NUCLEOTIDE SEQUENCE [LARGE SCALE GENOMIC DNA]</scope>
    <source>
        <strain evidence="3 4">P3M-1</strain>
    </source>
</reference>
<dbReference type="EMBL" id="LGCL01000040">
    <property type="protein sequence ID" value="KPL72119.1"/>
    <property type="molecule type" value="Genomic_DNA"/>
</dbReference>
<evidence type="ECO:0000259" key="2">
    <source>
        <dbReference type="PROSITE" id="PS51762"/>
    </source>
</evidence>